<organism evidence="3 4">
    <name type="scientific">Potamilus streckersoni</name>
    <dbReference type="NCBI Taxonomy" id="2493646"/>
    <lineage>
        <taxon>Eukaryota</taxon>
        <taxon>Metazoa</taxon>
        <taxon>Spiralia</taxon>
        <taxon>Lophotrochozoa</taxon>
        <taxon>Mollusca</taxon>
        <taxon>Bivalvia</taxon>
        <taxon>Autobranchia</taxon>
        <taxon>Heteroconchia</taxon>
        <taxon>Palaeoheterodonta</taxon>
        <taxon>Unionida</taxon>
        <taxon>Unionoidea</taxon>
        <taxon>Unionidae</taxon>
        <taxon>Ambleminae</taxon>
        <taxon>Lampsilini</taxon>
        <taxon>Potamilus</taxon>
    </lineage>
</organism>
<dbReference type="InterPro" id="IPR015915">
    <property type="entry name" value="Kelch-typ_b-propeller"/>
</dbReference>
<evidence type="ECO:0000313" key="3">
    <source>
        <dbReference type="EMBL" id="KAK3608413.1"/>
    </source>
</evidence>
<dbReference type="PANTHER" id="PTHR45632">
    <property type="entry name" value="LD33804P"/>
    <property type="match status" value="1"/>
</dbReference>
<keyword evidence="1" id="KW-0880">Kelch repeat</keyword>
<dbReference type="EMBL" id="JAEAOA010002070">
    <property type="protein sequence ID" value="KAK3608413.1"/>
    <property type="molecule type" value="Genomic_DNA"/>
</dbReference>
<reference evidence="3" key="3">
    <citation type="submission" date="2023-05" db="EMBL/GenBank/DDBJ databases">
        <authorList>
            <person name="Smith C.H."/>
        </authorList>
    </citation>
    <scope>NUCLEOTIDE SEQUENCE</scope>
    <source>
        <strain evidence="3">CHS0354</strain>
        <tissue evidence="3">Mantle</tissue>
    </source>
</reference>
<dbReference type="SUPFAM" id="SSF117281">
    <property type="entry name" value="Kelch motif"/>
    <property type="match status" value="1"/>
</dbReference>
<dbReference type="Proteomes" id="UP001195483">
    <property type="component" value="Unassembled WGS sequence"/>
</dbReference>
<comment type="caution">
    <text evidence="3">The sequence shown here is derived from an EMBL/GenBank/DDBJ whole genome shotgun (WGS) entry which is preliminary data.</text>
</comment>
<keyword evidence="2" id="KW-0677">Repeat</keyword>
<name>A0AAE0WAS5_9BIVA</name>
<dbReference type="SMART" id="SM00612">
    <property type="entry name" value="Kelch"/>
    <property type="match status" value="2"/>
</dbReference>
<keyword evidence="4" id="KW-1185">Reference proteome</keyword>
<proteinExistence type="predicted"/>
<reference evidence="3" key="2">
    <citation type="journal article" date="2021" name="Genome Biol. Evol.">
        <title>Developing a high-quality reference genome for a parasitic bivalve with doubly uniparental inheritance (Bivalvia: Unionida).</title>
        <authorList>
            <person name="Smith C.H."/>
        </authorList>
    </citation>
    <scope>NUCLEOTIDE SEQUENCE</scope>
    <source>
        <strain evidence="3">CHS0354</strain>
        <tissue evidence="3">Mantle</tissue>
    </source>
</reference>
<sequence length="426" mass="48830">MLREKETLSCSQYMCFPNPDDPIVKERLYVQNLPDEERKKLAKFLSDGCPACLQLNELNFHSFFHLCSMRTFSVDDKLFRHCMNFYNDVKSENKLYSLQCCADCKRNLDKYERKNIITTGNACKSGKSVQLGVLFLNEYVNEKQTVMVVELASTLIVHKQSVQKLTRFGHGFSVCSQIRNDCPYIFISGGKGRSGREMMEYDVIENKWKKCPPLPRARSNHTMISVEENIYLIGGGISSIVKYNTRTKIYSTIGYFEKNISNPLVIQYHKCLYIFGGRTSNEYDDDCDVPSVRKLDMTTHVLDGSQDLPVAFSGGQAVLLNDKVYIATPGGSLICFDPKTGRSRLCSSQNFNRDLFFMFVSDNRLCVLGGIEKSKKTFCRTLDRYCPEQDCWRRESEVKTDFPIIASCILQYPHKCPVLPFHKSMT</sequence>
<accession>A0AAE0WAS5</accession>
<dbReference type="Gene3D" id="2.120.10.80">
    <property type="entry name" value="Kelch-type beta propeller"/>
    <property type="match status" value="1"/>
</dbReference>
<evidence type="ECO:0000256" key="2">
    <source>
        <dbReference type="ARBA" id="ARBA00022737"/>
    </source>
</evidence>
<protein>
    <submittedName>
        <fullName evidence="3">Uncharacterized protein</fullName>
    </submittedName>
</protein>
<reference evidence="3" key="1">
    <citation type="journal article" date="2021" name="Genome Biol. Evol.">
        <title>A High-Quality Reference Genome for a Parasitic Bivalve with Doubly Uniparental Inheritance (Bivalvia: Unionida).</title>
        <authorList>
            <person name="Smith C.H."/>
        </authorList>
    </citation>
    <scope>NUCLEOTIDE SEQUENCE</scope>
    <source>
        <strain evidence="3">CHS0354</strain>
    </source>
</reference>
<evidence type="ECO:0000313" key="4">
    <source>
        <dbReference type="Proteomes" id="UP001195483"/>
    </source>
</evidence>
<dbReference type="InterPro" id="IPR006652">
    <property type="entry name" value="Kelch_1"/>
</dbReference>
<dbReference type="AlphaFoldDB" id="A0AAE0WAS5"/>
<evidence type="ECO:0000256" key="1">
    <source>
        <dbReference type="ARBA" id="ARBA00022441"/>
    </source>
</evidence>
<gene>
    <name evidence="3" type="ORF">CHS0354_035415</name>
</gene>
<dbReference type="PANTHER" id="PTHR45632:SF3">
    <property type="entry name" value="KELCH-LIKE PROTEIN 32"/>
    <property type="match status" value="1"/>
</dbReference>